<reference evidence="3 4" key="1">
    <citation type="submission" date="2020-08" db="EMBL/GenBank/DDBJ databases">
        <title>Putative novel bacterial strains isolated from necrotic wheat leaf tissues caused by Xanthomonas translucens.</title>
        <authorList>
            <person name="Tambong J.T."/>
        </authorList>
    </citation>
    <scope>NUCLEOTIDE SEQUENCE [LARGE SCALE GENOMIC DNA]</scope>
    <source>
        <strain evidence="4">DOAB 1063</strain>
    </source>
</reference>
<evidence type="ECO:0000256" key="2">
    <source>
        <dbReference type="RuleBase" id="RU362097"/>
    </source>
</evidence>
<dbReference type="PANTHER" id="PTHR30203">
    <property type="entry name" value="OUTER MEMBRANE CATION EFFLUX PROTEIN"/>
    <property type="match status" value="1"/>
</dbReference>
<dbReference type="PROSITE" id="PS51257">
    <property type="entry name" value="PROKAR_LIPOPROTEIN"/>
    <property type="match status" value="1"/>
</dbReference>
<keyword evidence="2" id="KW-0812">Transmembrane</keyword>
<dbReference type="NCBIfam" id="TIGR01845">
    <property type="entry name" value="outer_NodT"/>
    <property type="match status" value="1"/>
</dbReference>
<keyword evidence="2" id="KW-0564">Palmitate</keyword>
<dbReference type="SUPFAM" id="SSF56954">
    <property type="entry name" value="Outer membrane efflux proteins (OEP)"/>
    <property type="match status" value="1"/>
</dbReference>
<accession>A0ABR7ARA0</accession>
<dbReference type="Proteomes" id="UP000597613">
    <property type="component" value="Unassembled WGS sequence"/>
</dbReference>
<dbReference type="InterPro" id="IPR010131">
    <property type="entry name" value="MdtP/NodT-like"/>
</dbReference>
<proteinExistence type="inferred from homology"/>
<dbReference type="Gene3D" id="2.20.200.10">
    <property type="entry name" value="Outer membrane efflux proteins (OEP)"/>
    <property type="match status" value="1"/>
</dbReference>
<keyword evidence="2" id="KW-1134">Transmembrane beta strand</keyword>
<dbReference type="PANTHER" id="PTHR30203:SF32">
    <property type="entry name" value="CATION EFFLUX SYSTEM PROTEIN CUSC"/>
    <property type="match status" value="1"/>
</dbReference>
<keyword evidence="4" id="KW-1185">Reference proteome</keyword>
<dbReference type="InterPro" id="IPR003423">
    <property type="entry name" value="OMP_efflux"/>
</dbReference>
<protein>
    <submittedName>
        <fullName evidence="3">Efflux transporter outer membrane subunit</fullName>
    </submittedName>
</protein>
<comment type="subcellular location">
    <subcellularLocation>
        <location evidence="2">Cell membrane</location>
        <topology evidence="2">Lipid-anchor</topology>
    </subcellularLocation>
</comment>
<name>A0ABR7ARA0_9SPHN</name>
<dbReference type="EMBL" id="JACONT010000037">
    <property type="protein sequence ID" value="MBC3942974.1"/>
    <property type="molecule type" value="Genomic_DNA"/>
</dbReference>
<keyword evidence="2" id="KW-0472">Membrane</keyword>
<dbReference type="Pfam" id="PF02321">
    <property type="entry name" value="OEP"/>
    <property type="match status" value="2"/>
</dbReference>
<organism evidence="3 4">
    <name type="scientific">Sphingomonas albertensis</name>
    <dbReference type="NCBI Taxonomy" id="2762591"/>
    <lineage>
        <taxon>Bacteria</taxon>
        <taxon>Pseudomonadati</taxon>
        <taxon>Pseudomonadota</taxon>
        <taxon>Alphaproteobacteria</taxon>
        <taxon>Sphingomonadales</taxon>
        <taxon>Sphingomonadaceae</taxon>
        <taxon>Sphingomonas</taxon>
    </lineage>
</organism>
<comment type="caution">
    <text evidence="3">The sequence shown here is derived from an EMBL/GenBank/DDBJ whole genome shotgun (WGS) entry which is preliminary data.</text>
</comment>
<comment type="similarity">
    <text evidence="1 2">Belongs to the outer membrane factor (OMF) (TC 1.B.17) family.</text>
</comment>
<keyword evidence="2" id="KW-0449">Lipoprotein</keyword>
<evidence type="ECO:0000313" key="3">
    <source>
        <dbReference type="EMBL" id="MBC3942974.1"/>
    </source>
</evidence>
<evidence type="ECO:0000256" key="1">
    <source>
        <dbReference type="ARBA" id="ARBA00007613"/>
    </source>
</evidence>
<sequence length="504" mass="53291">MLTRKTALTFAAGLTLAGCNLAPKYVRPELSVPAATPAGPAYAATDAAGAIMPADTAWEAFFTDDRLRRVIRTALENNRDLRVSVANVAQARAQYRVQRADLFPTLAANGGATYQKSPFGVVGGGTGGGTGGTGGTGGGTGGGAGGAVSSGRADIYSANVGVSAWEIDLFGRVRNLTQAQQEQYFAAEENRNAAQVSLIAEIATQWLTMAADQDRLKIARDTERAFGQTVKLTQDRFRIGIASELEVRQASTSYDQARSDIAEATTLIAQDQNALNLLAGTTLTADLLPARLEETSPTLENLPANLPSEVLLRRPDIASAEHQLIAANANIGAARAAFFPNISLTAAFGTISLGLSNLFGSGTQNWSVAPSVSQTLFDFGRNKGNLRYAQATRDAAVATYEKSIQTGFREVADALARRGTIGAQLQAQTSLRDNAAGAFKLSELRFRAGIDTFLNTLDSQRSLYTAQQSLLAARLTRDSNSVELYRALGGGVTTTQSTDTRRPN</sequence>
<dbReference type="Gene3D" id="1.20.1600.10">
    <property type="entry name" value="Outer membrane efflux proteins (OEP)"/>
    <property type="match status" value="1"/>
</dbReference>
<evidence type="ECO:0000313" key="4">
    <source>
        <dbReference type="Proteomes" id="UP000597613"/>
    </source>
</evidence>
<gene>
    <name evidence="3" type="ORF">H8S47_14965</name>
</gene>